<name>A0ABY8ISH8_9HYPH</name>
<accession>A0ABY8ISH8</accession>
<geneLocation type="plasmid" evidence="2 3">
    <name>unnamed1</name>
</geneLocation>
<proteinExistence type="predicted"/>
<keyword evidence="3" id="KW-1185">Reference proteome</keyword>
<dbReference type="RefSeq" id="WP_205470426.1">
    <property type="nucleotide sequence ID" value="NZ_CP117268.1"/>
</dbReference>
<dbReference type="Pfam" id="PF14206">
    <property type="entry name" value="Cys_rich_CPCC"/>
    <property type="match status" value="1"/>
</dbReference>
<protein>
    <submittedName>
        <fullName evidence="2">CPCC family cysteine-rich protein</fullName>
    </submittedName>
</protein>
<reference evidence="2 3" key="1">
    <citation type="journal article" date="2019" name="Phytopathology">
        <title>A Novel Group of Rhizobium tumorigenes-Like Agrobacteria Associated with Crown Gall Disease of Rhododendron and Blueberry.</title>
        <authorList>
            <person name="Kuzmanovic N."/>
            <person name="Behrens P."/>
            <person name="Idczak E."/>
            <person name="Wagner S."/>
            <person name="Gotz M."/>
            <person name="Sproer C."/>
            <person name="Bunk B."/>
            <person name="Overmann J."/>
            <person name="Smalla K."/>
        </authorList>
    </citation>
    <scope>NUCLEOTIDE SEQUENCE [LARGE SCALE GENOMIC DNA]</scope>
    <source>
        <strain evidence="3">rho-6.2</strain>
    </source>
</reference>
<feature type="domain" description="Cysteine-rich CPCC" evidence="1">
    <location>
        <begin position="122"/>
        <end position="173"/>
    </location>
</feature>
<evidence type="ECO:0000313" key="3">
    <source>
        <dbReference type="Proteomes" id="UP000318939"/>
    </source>
</evidence>
<dbReference type="EMBL" id="CP117268">
    <property type="protein sequence ID" value="WFS25849.1"/>
    <property type="molecule type" value="Genomic_DNA"/>
</dbReference>
<organism evidence="2 3">
    <name type="scientific">Rhizobium rhododendri</name>
    <dbReference type="NCBI Taxonomy" id="2506430"/>
    <lineage>
        <taxon>Bacteria</taxon>
        <taxon>Pseudomonadati</taxon>
        <taxon>Pseudomonadota</taxon>
        <taxon>Alphaproteobacteria</taxon>
        <taxon>Hyphomicrobiales</taxon>
        <taxon>Rhizobiaceae</taxon>
        <taxon>Rhizobium/Agrobacterium group</taxon>
        <taxon>Rhizobium</taxon>
    </lineage>
</organism>
<evidence type="ECO:0000313" key="2">
    <source>
        <dbReference type="EMBL" id="WFS25849.1"/>
    </source>
</evidence>
<dbReference type="Proteomes" id="UP000318939">
    <property type="component" value="Plasmid unnamed1"/>
</dbReference>
<gene>
    <name evidence="2" type="ORF">PR018_20185</name>
</gene>
<sequence>MKIRKIDDNQELFVYGVVVHNNGSYLHTSPPGYRGLLTCGFEECDVLDGNFNYNTSYVEFEGGAVGVYYAEIITENLLDVLIETDPVAFARFTELRKIYDRPPATVAAIRRLGEDALSGSAACPCCDCDTLVEPGCYEVCKVCGWEDDPLQSEDAQYVNGANKVSLTEARMLWRARKT</sequence>
<dbReference type="InterPro" id="IPR025983">
    <property type="entry name" value="Cys_rich_CPCC"/>
</dbReference>
<evidence type="ECO:0000259" key="1">
    <source>
        <dbReference type="Pfam" id="PF14206"/>
    </source>
</evidence>
<reference evidence="2 3" key="2">
    <citation type="journal article" date="2023" name="MicrobiologyOpen">
        <title>Genomics of the tumorigenes clade of the family Rhizobiaceae and description of Rhizobium rhododendri sp. nov.</title>
        <authorList>
            <person name="Kuzmanovic N."/>
            <person name="diCenzo G.C."/>
            <person name="Bunk B."/>
            <person name="Sproeer C."/>
            <person name="Fruehling A."/>
            <person name="Neumann-Schaal M."/>
            <person name="Overmann J."/>
            <person name="Smalla K."/>
        </authorList>
    </citation>
    <scope>NUCLEOTIDE SEQUENCE [LARGE SCALE GENOMIC DNA]</scope>
    <source>
        <strain evidence="3">rho-6.2</strain>
        <plasmid evidence="2 3">unnamed1</plasmid>
    </source>
</reference>
<keyword evidence="2" id="KW-0614">Plasmid</keyword>